<dbReference type="RefSeq" id="WP_182704659.1">
    <property type="nucleotide sequence ID" value="NZ_JACJII010000001.1"/>
</dbReference>
<protein>
    <recommendedName>
        <fullName evidence="1">Thiamine-monophosphate kinase</fullName>
        <shortName evidence="1">TMP kinase</shortName>
        <shortName evidence="1">Thiamine-phosphate kinase</shortName>
        <ecNumber evidence="1">2.7.4.16</ecNumber>
    </recommendedName>
</protein>
<dbReference type="Proteomes" id="UP000539313">
    <property type="component" value="Unassembled WGS sequence"/>
</dbReference>
<dbReference type="PIRSF" id="PIRSF005303">
    <property type="entry name" value="Thiam_monoph_kin"/>
    <property type="match status" value="1"/>
</dbReference>
<dbReference type="InterPro" id="IPR036921">
    <property type="entry name" value="PurM-like_N_sf"/>
</dbReference>
<comment type="caution">
    <text evidence="4">The sequence shown here is derived from an EMBL/GenBank/DDBJ whole genome shotgun (WGS) entry which is preliminary data.</text>
</comment>
<keyword evidence="1 4" id="KW-0808">Transferase</keyword>
<feature type="binding site" evidence="1">
    <location>
        <position position="244"/>
    </location>
    <ligand>
        <name>Mg(2+)</name>
        <dbReference type="ChEBI" id="CHEBI:18420"/>
        <label>5</label>
    </ligand>
</feature>
<accession>A0A7W3MVK0</accession>
<dbReference type="Gene3D" id="3.30.1330.10">
    <property type="entry name" value="PurM-like, N-terminal domain"/>
    <property type="match status" value="1"/>
</dbReference>
<dbReference type="InterPro" id="IPR036676">
    <property type="entry name" value="PurM-like_C_sf"/>
</dbReference>
<dbReference type="GO" id="GO:0000287">
    <property type="term" value="F:magnesium ion binding"/>
    <property type="evidence" value="ECO:0007669"/>
    <property type="project" value="UniProtKB-UniRule"/>
</dbReference>
<reference evidence="4 5" key="1">
    <citation type="submission" date="2020-08" db="EMBL/GenBank/DDBJ databases">
        <title>Sequencing the genomes of 1000 actinobacteria strains.</title>
        <authorList>
            <person name="Klenk H.-P."/>
        </authorList>
    </citation>
    <scope>NUCLEOTIDE SEQUENCE [LARGE SCALE GENOMIC DNA]</scope>
    <source>
        <strain evidence="4 5">DSM 45823</strain>
    </source>
</reference>
<feature type="binding site" evidence="1">
    <location>
        <position position="49"/>
    </location>
    <ligand>
        <name>Mg(2+)</name>
        <dbReference type="ChEBI" id="CHEBI:18420"/>
        <label>4</label>
    </ligand>
</feature>
<keyword evidence="1" id="KW-0067">ATP-binding</keyword>
<feature type="binding site" evidence="1">
    <location>
        <position position="66"/>
    </location>
    <ligand>
        <name>Mg(2+)</name>
        <dbReference type="ChEBI" id="CHEBI:18420"/>
        <label>2</label>
    </ligand>
</feature>
<evidence type="ECO:0000313" key="4">
    <source>
        <dbReference type="EMBL" id="MBA9002709.1"/>
    </source>
</evidence>
<dbReference type="Pfam" id="PF02769">
    <property type="entry name" value="AIRS_C"/>
    <property type="match status" value="1"/>
</dbReference>
<dbReference type="InterPro" id="IPR016188">
    <property type="entry name" value="PurM-like_N"/>
</dbReference>
<feature type="binding site" evidence="1">
    <location>
        <position position="350"/>
    </location>
    <ligand>
        <name>substrate</name>
    </ligand>
</feature>
<comment type="function">
    <text evidence="1">Catalyzes the ATP-dependent phosphorylation of thiamine-monophosphate (TMP) to form thiamine-pyrophosphate (TPP), the active form of vitamin B1.</text>
</comment>
<dbReference type="InterPro" id="IPR006283">
    <property type="entry name" value="ThiL-like"/>
</dbReference>
<dbReference type="Gene3D" id="3.90.650.10">
    <property type="entry name" value="PurM-like C-terminal domain"/>
    <property type="match status" value="1"/>
</dbReference>
<dbReference type="EMBL" id="JACJII010000001">
    <property type="protein sequence ID" value="MBA9002709.1"/>
    <property type="molecule type" value="Genomic_DNA"/>
</dbReference>
<dbReference type="UniPathway" id="UPA00060">
    <property type="reaction ID" value="UER00142"/>
</dbReference>
<comment type="pathway">
    <text evidence="1">Cofactor biosynthesis; thiamine diphosphate biosynthesis; thiamine diphosphate from thiamine phosphate: step 1/1.</text>
</comment>
<feature type="binding site" evidence="1">
    <location>
        <position position="66"/>
    </location>
    <ligand>
        <name>Mg(2+)</name>
        <dbReference type="ChEBI" id="CHEBI:18420"/>
        <label>1</label>
    </ligand>
</feature>
<feature type="binding site" evidence="1">
    <location>
        <position position="97"/>
    </location>
    <ligand>
        <name>Mg(2+)</name>
        <dbReference type="ChEBI" id="CHEBI:18420"/>
        <label>3</label>
    </ligand>
</feature>
<dbReference type="InterPro" id="IPR010918">
    <property type="entry name" value="PurM-like_C_dom"/>
</dbReference>
<gene>
    <name evidence="1" type="primary">thiL</name>
    <name evidence="4" type="ORF">HNR21_001591</name>
</gene>
<dbReference type="PANTHER" id="PTHR30270:SF3">
    <property type="entry name" value="THIAMINE-MONOPHOSPHATE KINASE"/>
    <property type="match status" value="1"/>
</dbReference>
<comment type="miscellaneous">
    <text evidence="1">Reaction mechanism of ThiL seems to utilize a direct, inline transfer of the gamma-phosphate of ATP to TMP rather than a phosphorylated enzyme intermediate.</text>
</comment>
<evidence type="ECO:0000313" key="5">
    <source>
        <dbReference type="Proteomes" id="UP000539313"/>
    </source>
</evidence>
<keyword evidence="1" id="KW-0547">Nucleotide-binding</keyword>
<name>A0A7W3MVK0_9ACTN</name>
<feature type="binding site" evidence="1">
    <location>
        <position position="97"/>
    </location>
    <ligand>
        <name>Mg(2+)</name>
        <dbReference type="ChEBI" id="CHEBI:18420"/>
        <label>4</label>
    </ligand>
</feature>
<dbReference type="EC" id="2.7.4.16" evidence="1"/>
<feature type="binding site" evidence="1">
    <location>
        <position position="65"/>
    </location>
    <ligand>
        <name>Mg(2+)</name>
        <dbReference type="ChEBI" id="CHEBI:18420"/>
        <label>1</label>
    </ligand>
</feature>
<organism evidence="4 5">
    <name type="scientific">Thermomonospora cellulosilytica</name>
    <dbReference type="NCBI Taxonomy" id="1411118"/>
    <lineage>
        <taxon>Bacteria</taxon>
        <taxon>Bacillati</taxon>
        <taxon>Actinomycetota</taxon>
        <taxon>Actinomycetes</taxon>
        <taxon>Streptosporangiales</taxon>
        <taxon>Thermomonosporaceae</taxon>
        <taxon>Thermomonospora</taxon>
    </lineage>
</organism>
<dbReference type="GO" id="GO:0009228">
    <property type="term" value="P:thiamine biosynthetic process"/>
    <property type="evidence" value="ECO:0007669"/>
    <property type="project" value="UniProtKB-KW"/>
</dbReference>
<feature type="binding site" evidence="1">
    <location>
        <position position="241"/>
    </location>
    <ligand>
        <name>Mg(2+)</name>
        <dbReference type="ChEBI" id="CHEBI:18420"/>
        <label>3</label>
    </ligand>
</feature>
<keyword evidence="1" id="KW-0460">Magnesium</keyword>
<feature type="binding site" evidence="1">
    <location>
        <position position="243"/>
    </location>
    <ligand>
        <name>ATP</name>
        <dbReference type="ChEBI" id="CHEBI:30616"/>
    </ligand>
</feature>
<dbReference type="Pfam" id="PF00586">
    <property type="entry name" value="AIRS"/>
    <property type="match status" value="1"/>
</dbReference>
<dbReference type="GO" id="GO:0005524">
    <property type="term" value="F:ATP binding"/>
    <property type="evidence" value="ECO:0007669"/>
    <property type="project" value="UniProtKB-UniRule"/>
</dbReference>
<comment type="caution">
    <text evidence="1">Lacks conserved residue(s) required for the propagation of feature annotation.</text>
</comment>
<comment type="catalytic activity">
    <reaction evidence="1">
        <text>thiamine phosphate + ATP = thiamine diphosphate + ADP</text>
        <dbReference type="Rhea" id="RHEA:15913"/>
        <dbReference type="ChEBI" id="CHEBI:30616"/>
        <dbReference type="ChEBI" id="CHEBI:37575"/>
        <dbReference type="ChEBI" id="CHEBI:58937"/>
        <dbReference type="ChEBI" id="CHEBI:456216"/>
        <dbReference type="EC" id="2.7.4.16"/>
    </reaction>
</comment>
<feature type="binding site" evidence="1">
    <location>
        <position position="97"/>
    </location>
    <ligand>
        <name>Mg(2+)</name>
        <dbReference type="ChEBI" id="CHEBI:18420"/>
        <label>2</label>
    </ligand>
</feature>
<keyword evidence="1" id="KW-0784">Thiamine biosynthesis</keyword>
<feature type="domain" description="PurM-like N-terminal" evidence="2">
    <location>
        <begin position="48"/>
        <end position="162"/>
    </location>
</feature>
<feature type="binding site" evidence="1">
    <location>
        <position position="49"/>
    </location>
    <ligand>
        <name>Mg(2+)</name>
        <dbReference type="ChEBI" id="CHEBI:18420"/>
        <label>3</label>
    </ligand>
</feature>
<feature type="binding site" evidence="1">
    <location>
        <position position="145"/>
    </location>
    <ligand>
        <name>Mg(2+)</name>
        <dbReference type="ChEBI" id="CHEBI:18420"/>
        <label>1</label>
    </ligand>
</feature>
<dbReference type="HAMAP" id="MF_02128">
    <property type="entry name" value="TMP_kinase"/>
    <property type="match status" value="1"/>
</dbReference>
<dbReference type="SUPFAM" id="SSF56042">
    <property type="entry name" value="PurM C-terminal domain-like"/>
    <property type="match status" value="1"/>
</dbReference>
<dbReference type="GO" id="GO:0009030">
    <property type="term" value="F:thiamine-phosphate kinase activity"/>
    <property type="evidence" value="ECO:0007669"/>
    <property type="project" value="UniProtKB-UniRule"/>
</dbReference>
<comment type="similarity">
    <text evidence="1">Belongs to the thiamine-monophosphate kinase family.</text>
</comment>
<feature type="binding site" evidence="1">
    <location>
        <position position="170"/>
    </location>
    <ligand>
        <name>ATP</name>
        <dbReference type="ChEBI" id="CHEBI:30616"/>
    </ligand>
</feature>
<evidence type="ECO:0000256" key="1">
    <source>
        <dbReference type="HAMAP-Rule" id="MF_02128"/>
    </source>
</evidence>
<keyword evidence="1" id="KW-0479">Metal-binding</keyword>
<dbReference type="GO" id="GO:0009229">
    <property type="term" value="P:thiamine diphosphate biosynthetic process"/>
    <property type="evidence" value="ECO:0007669"/>
    <property type="project" value="UniProtKB-UniRule"/>
</dbReference>
<dbReference type="SUPFAM" id="SSF55326">
    <property type="entry name" value="PurM N-terminal domain-like"/>
    <property type="match status" value="1"/>
</dbReference>
<proteinExistence type="inferred from homology"/>
<dbReference type="AlphaFoldDB" id="A0A7W3MVK0"/>
<keyword evidence="5" id="KW-1185">Reference proteome</keyword>
<evidence type="ECO:0000259" key="2">
    <source>
        <dbReference type="Pfam" id="PF00586"/>
    </source>
</evidence>
<dbReference type="PANTHER" id="PTHR30270">
    <property type="entry name" value="THIAMINE-MONOPHOSPHATE KINASE"/>
    <property type="match status" value="1"/>
</dbReference>
<evidence type="ECO:0000259" key="3">
    <source>
        <dbReference type="Pfam" id="PF02769"/>
    </source>
</evidence>
<feature type="domain" description="PurM-like C-terminal" evidence="3">
    <location>
        <begin position="174"/>
        <end position="332"/>
    </location>
</feature>
<dbReference type="CDD" id="cd02194">
    <property type="entry name" value="ThiL"/>
    <property type="match status" value="1"/>
</dbReference>
<dbReference type="NCBIfam" id="TIGR01379">
    <property type="entry name" value="thiL"/>
    <property type="match status" value="1"/>
</dbReference>
<feature type="binding site" evidence="1">
    <location>
        <begin position="144"/>
        <end position="145"/>
    </location>
    <ligand>
        <name>ATP</name>
        <dbReference type="ChEBI" id="CHEBI:30616"/>
    </ligand>
</feature>
<keyword evidence="1 4" id="KW-0418">Kinase</keyword>
<sequence>MSTNGPVSDEPTRLAAIVTPMFAGQSGASYRLSDGATAQLLAGADAQDDCAVFRLDGSQELVLGSDYVRGAKFGLYELGYLDDYDVGYYLAMANFSDVAAMGAQPIALLSVIRYPKAMPDEDFAQVLRGINDACDQVGAPNVGGDIGTAERLILSASAVGVVEAGRSLRRDGARPGDRLCITGPTGIAAAAQRYFGRLDTAGTRMDETDEQILLNAWKRPRARVAEGRLLSTGGVVTSCQDSSDGLKAGIETIASRSGVGFVVEEEALPVVDAVAQVAKLADIDLIPLLLGDSVDFQLVFTVPAEHVPALRESFDEAGLDFHDIGVATEAPDLLLRTGDGTTRELPGAAWRHAT</sequence>